<keyword evidence="6" id="KW-1185">Reference proteome</keyword>
<sequence>MSIYREQLPQSRGTLFLTDGGIETTLIFHNGFDLPFFAAYPLLDSAPGRTALREYYESYLAIAVHGHQGFVLESPTWRANRDWGAELGHSESDLDRYNRLAIELLESLRKEFSVPESPIVISGCIGPRGDGYQVTSRMSGEEARQYHSHQIAAFADTNADMVSAITMTYPEEAIGITLAAQQAGIPAVISFTTETDGRLPDGTILKDAIERVDEATDNGPAYYMINCAHPDHFSQALEAGEDWVKRIQGIRANASRMSHDELDACEELDDGNPEELGLQYKQLRSAFPSFSILGGCCGTDHRHIGEISHHCH</sequence>
<feature type="binding site" evidence="3">
    <location>
        <position position="297"/>
    </location>
    <ligand>
        <name>Zn(2+)</name>
        <dbReference type="ChEBI" id="CHEBI:29105"/>
    </ligand>
</feature>
<feature type="binding site" evidence="3">
    <location>
        <position position="227"/>
    </location>
    <ligand>
        <name>Zn(2+)</name>
        <dbReference type="ChEBI" id="CHEBI:29105"/>
    </ligand>
</feature>
<dbReference type="PROSITE" id="PS50970">
    <property type="entry name" value="HCY"/>
    <property type="match status" value="1"/>
</dbReference>
<dbReference type="PANTHER" id="PTHR11103:SF18">
    <property type="entry name" value="SLR1189 PROTEIN"/>
    <property type="match status" value="1"/>
</dbReference>
<keyword evidence="3" id="KW-0862">Zinc</keyword>
<evidence type="ECO:0000313" key="5">
    <source>
        <dbReference type="EMBL" id="MDO3720712.1"/>
    </source>
</evidence>
<protein>
    <submittedName>
        <fullName evidence="5">Homocysteine S-methyltransferase family protein</fullName>
    </submittedName>
</protein>
<gene>
    <name evidence="5" type="ORF">QVZ43_03190</name>
</gene>
<dbReference type="SUPFAM" id="SSF82282">
    <property type="entry name" value="Homocysteine S-methyltransferase"/>
    <property type="match status" value="1"/>
</dbReference>
<feature type="domain" description="Hcy-binding" evidence="4">
    <location>
        <begin position="4"/>
        <end position="311"/>
    </location>
</feature>
<dbReference type="InterPro" id="IPR003726">
    <property type="entry name" value="HCY_dom"/>
</dbReference>
<dbReference type="InterPro" id="IPR036589">
    <property type="entry name" value="HCY_dom_sf"/>
</dbReference>
<reference evidence="5" key="1">
    <citation type="submission" date="2023-07" db="EMBL/GenBank/DDBJ databases">
        <title>Marinobacter sp. chi1 genome sequencing and assembly.</title>
        <authorList>
            <person name="Park S."/>
        </authorList>
    </citation>
    <scope>NUCLEOTIDE SEQUENCE</scope>
    <source>
        <strain evidence="5">Chi1</strain>
    </source>
</reference>
<evidence type="ECO:0000256" key="1">
    <source>
        <dbReference type="ARBA" id="ARBA00022603"/>
    </source>
</evidence>
<keyword evidence="1 3" id="KW-0489">Methyltransferase</keyword>
<dbReference type="EMBL" id="JAUMIS010000001">
    <property type="protein sequence ID" value="MDO3720712.1"/>
    <property type="molecule type" value="Genomic_DNA"/>
</dbReference>
<keyword evidence="2 3" id="KW-0808">Transferase</keyword>
<evidence type="ECO:0000256" key="3">
    <source>
        <dbReference type="PROSITE-ProRule" id="PRU00333"/>
    </source>
</evidence>
<comment type="cofactor">
    <cofactor evidence="3">
        <name>Zn(2+)</name>
        <dbReference type="ChEBI" id="CHEBI:29105"/>
    </cofactor>
</comment>
<evidence type="ECO:0000313" key="6">
    <source>
        <dbReference type="Proteomes" id="UP001168640"/>
    </source>
</evidence>
<keyword evidence="3" id="KW-0479">Metal-binding</keyword>
<dbReference type="PANTHER" id="PTHR11103">
    <property type="entry name" value="SLR1189 PROTEIN"/>
    <property type="match status" value="1"/>
</dbReference>
<comment type="caution">
    <text evidence="5">The sequence shown here is derived from an EMBL/GenBank/DDBJ whole genome shotgun (WGS) entry which is preliminary data.</text>
</comment>
<dbReference type="Gene3D" id="3.20.20.330">
    <property type="entry name" value="Homocysteine-binding-like domain"/>
    <property type="match status" value="1"/>
</dbReference>
<organism evidence="5 6">
    <name type="scientific">Marinobacter suaedae</name>
    <dbReference type="NCBI Taxonomy" id="3057675"/>
    <lineage>
        <taxon>Bacteria</taxon>
        <taxon>Pseudomonadati</taxon>
        <taxon>Pseudomonadota</taxon>
        <taxon>Gammaproteobacteria</taxon>
        <taxon>Pseudomonadales</taxon>
        <taxon>Marinobacteraceae</taxon>
        <taxon>Marinobacter</taxon>
    </lineage>
</organism>
<dbReference type="Pfam" id="PF02574">
    <property type="entry name" value="S-methyl_trans"/>
    <property type="match status" value="1"/>
</dbReference>
<evidence type="ECO:0000256" key="2">
    <source>
        <dbReference type="ARBA" id="ARBA00022679"/>
    </source>
</evidence>
<proteinExistence type="predicted"/>
<dbReference type="Proteomes" id="UP001168640">
    <property type="component" value="Unassembled WGS sequence"/>
</dbReference>
<accession>A0ABT8VXJ4</accession>
<feature type="binding site" evidence="3">
    <location>
        <position position="296"/>
    </location>
    <ligand>
        <name>Zn(2+)</name>
        <dbReference type="ChEBI" id="CHEBI:29105"/>
    </ligand>
</feature>
<name>A0ABT8VXJ4_9GAMM</name>
<evidence type="ECO:0000259" key="4">
    <source>
        <dbReference type="PROSITE" id="PS50970"/>
    </source>
</evidence>
<dbReference type="RefSeq" id="WP_302908843.1">
    <property type="nucleotide sequence ID" value="NZ_JAUMIS010000001.1"/>
</dbReference>